<comment type="caution">
    <text evidence="3">The sequence shown here is derived from an EMBL/GenBank/DDBJ whole genome shotgun (WGS) entry which is preliminary data.</text>
</comment>
<organism evidence="3 4">
    <name type="scientific">Weissella minor</name>
    <dbReference type="NCBI Taxonomy" id="1620"/>
    <lineage>
        <taxon>Bacteria</taxon>
        <taxon>Bacillati</taxon>
        <taxon>Bacillota</taxon>
        <taxon>Bacilli</taxon>
        <taxon>Lactobacillales</taxon>
        <taxon>Lactobacillaceae</taxon>
        <taxon>Weissella</taxon>
    </lineage>
</organism>
<evidence type="ECO:0000256" key="1">
    <source>
        <dbReference type="ARBA" id="ARBA00022679"/>
    </source>
</evidence>
<proteinExistence type="predicted"/>
<gene>
    <name evidence="3" type="ORF">IV67_GL000989</name>
</gene>
<accession>A0A0R2JKW2</accession>
<dbReference type="GO" id="GO:0009252">
    <property type="term" value="P:peptidoglycan biosynthetic process"/>
    <property type="evidence" value="ECO:0007669"/>
    <property type="project" value="TreeGrafter"/>
</dbReference>
<name>A0A0R2JKW2_9LACO</name>
<evidence type="ECO:0000313" key="3">
    <source>
        <dbReference type="EMBL" id="KRN75941.1"/>
    </source>
</evidence>
<dbReference type="InterPro" id="IPR050396">
    <property type="entry name" value="Glycosyltr_51/Transpeptidase"/>
</dbReference>
<dbReference type="AlphaFoldDB" id="A0A0R2JKW2"/>
<dbReference type="GO" id="GO:0030288">
    <property type="term" value="C:outer membrane-bounded periplasmic space"/>
    <property type="evidence" value="ECO:0007669"/>
    <property type="project" value="TreeGrafter"/>
</dbReference>
<dbReference type="InterPro" id="IPR036950">
    <property type="entry name" value="PBP_transglycosylase"/>
</dbReference>
<dbReference type="Proteomes" id="UP000051673">
    <property type="component" value="Unassembled WGS sequence"/>
</dbReference>
<keyword evidence="4" id="KW-1185">Reference proteome</keyword>
<keyword evidence="1" id="KW-0808">Transferase</keyword>
<dbReference type="PATRIC" id="fig|1620.3.peg.1004"/>
<dbReference type="Gene3D" id="1.10.3810.10">
    <property type="entry name" value="Biosynthetic peptidoglycan transglycosylase-like"/>
    <property type="match status" value="1"/>
</dbReference>
<dbReference type="OrthoDB" id="9766909at2"/>
<protein>
    <submittedName>
        <fullName evidence="3">Penicillin-binding protein, 1A family</fullName>
    </submittedName>
</protein>
<sequence>MKFFKSLFKFLFAIFIIALVAGGIYTWVVIDNAPTISEAQLKEKANPEGIQDYVTADSIPQQYRDAVTSTEDATFETNNGVNSDGLRALVVSNVKALFGNGVGRGGSSITQQLVKLTAFKNNAEPTPKRKIQEIYLATKLTREYSKDQIFEFYVNKIFQGYNRYGAETISEFYYQKPLKKLSLAQQATIAGIGQTPVEYDLYKNPKAVEERRNIVLLSMFNNNKITEKAYNQAINTKIDDGLVLPN</sequence>
<evidence type="ECO:0000313" key="4">
    <source>
        <dbReference type="Proteomes" id="UP000051673"/>
    </source>
</evidence>
<dbReference type="EMBL" id="JQCD01000031">
    <property type="protein sequence ID" value="KRN75941.1"/>
    <property type="molecule type" value="Genomic_DNA"/>
</dbReference>
<dbReference type="PANTHER" id="PTHR32282">
    <property type="entry name" value="BINDING PROTEIN TRANSPEPTIDASE, PUTATIVE-RELATED"/>
    <property type="match status" value="1"/>
</dbReference>
<feature type="domain" description="Glycosyl transferase family 51" evidence="2">
    <location>
        <begin position="50"/>
        <end position="219"/>
    </location>
</feature>
<dbReference type="InterPro" id="IPR001264">
    <property type="entry name" value="Glyco_trans_51"/>
</dbReference>
<reference evidence="3 4" key="1">
    <citation type="journal article" date="2015" name="Genome Announc.">
        <title>Expanding the biotechnology potential of lactobacilli through comparative genomics of 213 strains and associated genera.</title>
        <authorList>
            <person name="Sun Z."/>
            <person name="Harris H.M."/>
            <person name="McCann A."/>
            <person name="Guo C."/>
            <person name="Argimon S."/>
            <person name="Zhang W."/>
            <person name="Yang X."/>
            <person name="Jeffery I.B."/>
            <person name="Cooney J.C."/>
            <person name="Kagawa T.F."/>
            <person name="Liu W."/>
            <person name="Song Y."/>
            <person name="Salvetti E."/>
            <person name="Wrobel A."/>
            <person name="Rasinkangas P."/>
            <person name="Parkhill J."/>
            <person name="Rea M.C."/>
            <person name="O'Sullivan O."/>
            <person name="Ritari J."/>
            <person name="Douillard F.P."/>
            <person name="Paul Ross R."/>
            <person name="Yang R."/>
            <person name="Briner A.E."/>
            <person name="Felis G.E."/>
            <person name="de Vos W.M."/>
            <person name="Barrangou R."/>
            <person name="Klaenhammer T.R."/>
            <person name="Caufield P.W."/>
            <person name="Cui Y."/>
            <person name="Zhang H."/>
            <person name="O'Toole P.W."/>
        </authorList>
    </citation>
    <scope>NUCLEOTIDE SEQUENCE [LARGE SCALE GENOMIC DNA]</scope>
    <source>
        <strain evidence="3 4">DSM 20014</strain>
    </source>
</reference>
<evidence type="ECO:0000259" key="2">
    <source>
        <dbReference type="Pfam" id="PF00912"/>
    </source>
</evidence>
<dbReference type="RefSeq" id="WP_057788728.1">
    <property type="nucleotide sequence ID" value="NZ_JQCD01000031.1"/>
</dbReference>
<dbReference type="GO" id="GO:0008955">
    <property type="term" value="F:peptidoglycan glycosyltransferase activity"/>
    <property type="evidence" value="ECO:0007669"/>
    <property type="project" value="TreeGrafter"/>
</dbReference>
<dbReference type="SUPFAM" id="SSF53955">
    <property type="entry name" value="Lysozyme-like"/>
    <property type="match status" value="1"/>
</dbReference>
<dbReference type="STRING" id="1620.IV67_GL000989"/>
<dbReference type="Pfam" id="PF00912">
    <property type="entry name" value="Transgly"/>
    <property type="match status" value="1"/>
</dbReference>
<dbReference type="InterPro" id="IPR023346">
    <property type="entry name" value="Lysozyme-like_dom_sf"/>
</dbReference>
<dbReference type="PANTHER" id="PTHR32282:SF29">
    <property type="entry name" value="PENICILLIN-BINDING PROTEIN 1A"/>
    <property type="match status" value="1"/>
</dbReference>